<protein>
    <recommendedName>
        <fullName evidence="5">Adenylosuccinate synthetase</fullName>
    </recommendedName>
</protein>
<accession>A0A1H6T3K3</accession>
<gene>
    <name evidence="3" type="ORF">SAMN05192553_10187</name>
</gene>
<organism evidence="3 4">
    <name type="scientific">Cyclobacterium xiamenense</name>
    <dbReference type="NCBI Taxonomy" id="1297121"/>
    <lineage>
        <taxon>Bacteria</taxon>
        <taxon>Pseudomonadati</taxon>
        <taxon>Bacteroidota</taxon>
        <taxon>Cytophagia</taxon>
        <taxon>Cytophagales</taxon>
        <taxon>Cyclobacteriaceae</taxon>
        <taxon>Cyclobacterium</taxon>
    </lineage>
</organism>
<dbReference type="RefSeq" id="WP_092167970.1">
    <property type="nucleotide sequence ID" value="NZ_FNZH01000001.1"/>
</dbReference>
<keyword evidence="1" id="KW-0472">Membrane</keyword>
<keyword evidence="1" id="KW-1133">Transmembrane helix</keyword>
<dbReference type="STRING" id="1416801.SAMN05192553_10187"/>
<reference evidence="4" key="1">
    <citation type="submission" date="2016-10" db="EMBL/GenBank/DDBJ databases">
        <authorList>
            <person name="Varghese N."/>
            <person name="Submissions S."/>
        </authorList>
    </citation>
    <scope>NUCLEOTIDE SEQUENCE [LARGE SCALE GENOMIC DNA]</scope>
    <source>
        <strain evidence="4">IBRC-M 10761</strain>
    </source>
</reference>
<keyword evidence="1" id="KW-0812">Transmembrane</keyword>
<evidence type="ECO:0000313" key="4">
    <source>
        <dbReference type="Proteomes" id="UP000199403"/>
    </source>
</evidence>
<feature type="transmembrane region" description="Helical" evidence="1">
    <location>
        <begin position="45"/>
        <end position="65"/>
    </location>
</feature>
<evidence type="ECO:0000313" key="3">
    <source>
        <dbReference type="EMBL" id="SEI74631.1"/>
    </source>
</evidence>
<name>A0A1H6T3K3_9BACT</name>
<evidence type="ECO:0008006" key="5">
    <source>
        <dbReference type="Google" id="ProtNLM"/>
    </source>
</evidence>
<feature type="signal peptide" evidence="2">
    <location>
        <begin position="1"/>
        <end position="27"/>
    </location>
</feature>
<proteinExistence type="predicted"/>
<keyword evidence="4" id="KW-1185">Reference proteome</keyword>
<keyword evidence="2" id="KW-0732">Signal</keyword>
<evidence type="ECO:0000256" key="2">
    <source>
        <dbReference type="SAM" id="SignalP"/>
    </source>
</evidence>
<dbReference type="Proteomes" id="UP000199403">
    <property type="component" value="Unassembled WGS sequence"/>
</dbReference>
<feature type="chain" id="PRO_5011582052" description="Adenylosuccinate synthetase" evidence="2">
    <location>
        <begin position="28"/>
        <end position="80"/>
    </location>
</feature>
<dbReference type="EMBL" id="FNZH01000001">
    <property type="protein sequence ID" value="SEI74631.1"/>
    <property type="molecule type" value="Genomic_DNA"/>
</dbReference>
<dbReference type="AlphaFoldDB" id="A0A1H6T3K3"/>
<evidence type="ECO:0000256" key="1">
    <source>
        <dbReference type="SAM" id="Phobius"/>
    </source>
</evidence>
<sequence>MICTPHLKPSLVLTGLLSLLAYAPSFAQMQPNIPQPRGPVDLSDTSNLIIFIILPALVIVLYFFWRRAIKKRKAEREQEE</sequence>